<name>A0A1F6EME2_9BACT</name>
<feature type="coiled-coil region" evidence="1">
    <location>
        <begin position="90"/>
        <end position="131"/>
    </location>
</feature>
<feature type="coiled-coil region" evidence="1">
    <location>
        <begin position="267"/>
        <end position="301"/>
    </location>
</feature>
<organism evidence="5 6">
    <name type="scientific">Candidatus Kaiserbacteria bacterium RIFCSPLOWO2_01_FULL_50_24</name>
    <dbReference type="NCBI Taxonomy" id="1798507"/>
    <lineage>
        <taxon>Bacteria</taxon>
        <taxon>Candidatus Kaiseribacteriota</taxon>
    </lineage>
</organism>
<keyword evidence="1" id="KW-0175">Coiled coil</keyword>
<feature type="domain" description="Peptidoglycan binding-like" evidence="4">
    <location>
        <begin position="140"/>
        <end position="197"/>
    </location>
</feature>
<sequence length="452" mass="50911">MKKFIIGALCVVVFATASPAVAQTTATTTAADATRQQIQALLQQIQELQQQVKKLYQQRKDMRRDDHVFATTTHAEEPEDEVDPATQQKIDDLLQQIKTLQQQMETLKQQIRDLRQERKEILKEIRALLKLERPLARGANGEDVRMLQEALATDPDIYPEGDTSGFFGPLTERAVKRFQERFGLEQVGNVGPQTREHINYILEHGAGESGKVPPGLLTRFKGMSMFEGMSEAAKLRCETWAYIPEERIPFGIFARCYEIDPATQEKIDPLIQQIEALQQQIQAIQQQIRDLRGQKKEIRKEIRTIIKLERPLQHGSEGEDVRMLQEALATDPDIYPEGDTSGLYDSHTERAVKRFQERFGMEQVGNVGPQTREHINYILEHGAGKSGKVSSGLLMKFKGESTFESLSEAKKARCKTGSYFKSSSASGTSGKIPSGIFAQCDDPESSPTDEEE</sequence>
<dbReference type="STRING" id="1798507.A3A34_00185"/>
<evidence type="ECO:0000313" key="5">
    <source>
        <dbReference type="EMBL" id="OGG74795.1"/>
    </source>
</evidence>
<feature type="compositionally biased region" description="Acidic residues" evidence="2">
    <location>
        <begin position="441"/>
        <end position="452"/>
    </location>
</feature>
<feature type="compositionally biased region" description="Polar residues" evidence="2">
    <location>
        <begin position="419"/>
        <end position="431"/>
    </location>
</feature>
<feature type="coiled-coil region" evidence="1">
    <location>
        <begin position="31"/>
        <end position="65"/>
    </location>
</feature>
<dbReference type="Pfam" id="PF01471">
    <property type="entry name" value="PG_binding_1"/>
    <property type="match status" value="2"/>
</dbReference>
<dbReference type="SUPFAM" id="SSF46579">
    <property type="entry name" value="Prefoldin"/>
    <property type="match status" value="1"/>
</dbReference>
<dbReference type="PANTHER" id="PTHR41533:SF1">
    <property type="entry name" value="L,D-TRANSPEPTIDASE YCBB-RELATED"/>
    <property type="match status" value="1"/>
</dbReference>
<dbReference type="AlphaFoldDB" id="A0A1F6EME2"/>
<evidence type="ECO:0000259" key="4">
    <source>
        <dbReference type="Pfam" id="PF01471"/>
    </source>
</evidence>
<evidence type="ECO:0000256" key="3">
    <source>
        <dbReference type="SAM" id="SignalP"/>
    </source>
</evidence>
<evidence type="ECO:0000256" key="1">
    <source>
        <dbReference type="SAM" id="Coils"/>
    </source>
</evidence>
<dbReference type="EMBL" id="MFLU01000015">
    <property type="protein sequence ID" value="OGG74795.1"/>
    <property type="molecule type" value="Genomic_DNA"/>
</dbReference>
<dbReference type="InterPro" id="IPR036365">
    <property type="entry name" value="PGBD-like_sf"/>
</dbReference>
<accession>A0A1F6EME2</accession>
<feature type="signal peptide" evidence="3">
    <location>
        <begin position="1"/>
        <end position="22"/>
    </location>
</feature>
<comment type="caution">
    <text evidence="5">The sequence shown here is derived from an EMBL/GenBank/DDBJ whole genome shotgun (WGS) entry which is preliminary data.</text>
</comment>
<evidence type="ECO:0000256" key="2">
    <source>
        <dbReference type="SAM" id="MobiDB-lite"/>
    </source>
</evidence>
<protein>
    <recommendedName>
        <fullName evidence="4">Peptidoglycan binding-like domain-containing protein</fullName>
    </recommendedName>
</protein>
<dbReference type="PANTHER" id="PTHR41533">
    <property type="entry name" value="L,D-TRANSPEPTIDASE HI_1667-RELATED"/>
    <property type="match status" value="1"/>
</dbReference>
<feature type="chain" id="PRO_5009524191" description="Peptidoglycan binding-like domain-containing protein" evidence="3">
    <location>
        <begin position="23"/>
        <end position="452"/>
    </location>
</feature>
<gene>
    <name evidence="5" type="ORF">A3A34_00185</name>
</gene>
<dbReference type="InterPro" id="IPR036366">
    <property type="entry name" value="PGBDSf"/>
</dbReference>
<dbReference type="Proteomes" id="UP000178587">
    <property type="component" value="Unassembled WGS sequence"/>
</dbReference>
<feature type="region of interest" description="Disordered" evidence="2">
    <location>
        <begin position="417"/>
        <end position="452"/>
    </location>
</feature>
<reference evidence="5 6" key="1">
    <citation type="journal article" date="2016" name="Nat. Commun.">
        <title>Thousands of microbial genomes shed light on interconnected biogeochemical processes in an aquifer system.</title>
        <authorList>
            <person name="Anantharaman K."/>
            <person name="Brown C.T."/>
            <person name="Hug L.A."/>
            <person name="Sharon I."/>
            <person name="Castelle C.J."/>
            <person name="Probst A.J."/>
            <person name="Thomas B.C."/>
            <person name="Singh A."/>
            <person name="Wilkins M.J."/>
            <person name="Karaoz U."/>
            <person name="Brodie E.L."/>
            <person name="Williams K.H."/>
            <person name="Hubbard S.S."/>
            <person name="Banfield J.F."/>
        </authorList>
    </citation>
    <scope>NUCLEOTIDE SEQUENCE [LARGE SCALE GENOMIC DNA]</scope>
</reference>
<dbReference type="InterPro" id="IPR052905">
    <property type="entry name" value="LD-transpeptidase_YkuD-like"/>
</dbReference>
<dbReference type="InterPro" id="IPR002477">
    <property type="entry name" value="Peptidoglycan-bd-like"/>
</dbReference>
<evidence type="ECO:0000313" key="6">
    <source>
        <dbReference type="Proteomes" id="UP000178587"/>
    </source>
</evidence>
<proteinExistence type="predicted"/>
<dbReference type="SUPFAM" id="SSF47090">
    <property type="entry name" value="PGBD-like"/>
    <property type="match status" value="2"/>
</dbReference>
<keyword evidence="3" id="KW-0732">Signal</keyword>
<feature type="domain" description="Peptidoglycan binding-like" evidence="4">
    <location>
        <begin position="318"/>
        <end position="374"/>
    </location>
</feature>
<dbReference type="Gene3D" id="1.10.101.10">
    <property type="entry name" value="PGBD-like superfamily/PGBD"/>
    <property type="match status" value="2"/>
</dbReference>